<sequence length="75" mass="8521">MERITPLDLLGDMMKRQHALSHALSLLLRATSTITGNFTNHLYSIQLIRFAMLPRSLFSIQAPPLVHNLYGCKKD</sequence>
<accession>A0ABQ5EVW0</accession>
<dbReference type="EMBL" id="BQNB010016722">
    <property type="protein sequence ID" value="GJT55019.1"/>
    <property type="molecule type" value="Genomic_DNA"/>
</dbReference>
<comment type="caution">
    <text evidence="1">The sequence shown here is derived from an EMBL/GenBank/DDBJ whole genome shotgun (WGS) entry which is preliminary data.</text>
</comment>
<proteinExistence type="predicted"/>
<organism evidence="1 2">
    <name type="scientific">Tanacetum coccineum</name>
    <dbReference type="NCBI Taxonomy" id="301880"/>
    <lineage>
        <taxon>Eukaryota</taxon>
        <taxon>Viridiplantae</taxon>
        <taxon>Streptophyta</taxon>
        <taxon>Embryophyta</taxon>
        <taxon>Tracheophyta</taxon>
        <taxon>Spermatophyta</taxon>
        <taxon>Magnoliopsida</taxon>
        <taxon>eudicotyledons</taxon>
        <taxon>Gunneridae</taxon>
        <taxon>Pentapetalae</taxon>
        <taxon>asterids</taxon>
        <taxon>campanulids</taxon>
        <taxon>Asterales</taxon>
        <taxon>Asteraceae</taxon>
        <taxon>Asteroideae</taxon>
        <taxon>Anthemideae</taxon>
        <taxon>Anthemidinae</taxon>
        <taxon>Tanacetum</taxon>
    </lineage>
</organism>
<evidence type="ECO:0000313" key="2">
    <source>
        <dbReference type="Proteomes" id="UP001151760"/>
    </source>
</evidence>
<dbReference type="Proteomes" id="UP001151760">
    <property type="component" value="Unassembled WGS sequence"/>
</dbReference>
<keyword evidence="2" id="KW-1185">Reference proteome</keyword>
<gene>
    <name evidence="1" type="ORF">Tco_0990073</name>
</gene>
<protein>
    <submittedName>
        <fullName evidence="1">Uncharacterized protein</fullName>
    </submittedName>
</protein>
<reference evidence="1" key="1">
    <citation type="journal article" date="2022" name="Int. J. Mol. Sci.">
        <title>Draft Genome of Tanacetum Coccineum: Genomic Comparison of Closely Related Tanacetum-Family Plants.</title>
        <authorList>
            <person name="Yamashiro T."/>
            <person name="Shiraishi A."/>
            <person name="Nakayama K."/>
            <person name="Satake H."/>
        </authorList>
    </citation>
    <scope>NUCLEOTIDE SEQUENCE</scope>
</reference>
<evidence type="ECO:0000313" key="1">
    <source>
        <dbReference type="EMBL" id="GJT55019.1"/>
    </source>
</evidence>
<name>A0ABQ5EVW0_9ASTR</name>
<reference evidence="1" key="2">
    <citation type="submission" date="2022-01" db="EMBL/GenBank/DDBJ databases">
        <authorList>
            <person name="Yamashiro T."/>
            <person name="Shiraishi A."/>
            <person name="Satake H."/>
            <person name="Nakayama K."/>
        </authorList>
    </citation>
    <scope>NUCLEOTIDE SEQUENCE</scope>
</reference>